<sequence length="41" mass="4474">MNDYAPLPGAVSCRFVSGQNISNVFKLQEQSECLLCRLGQG</sequence>
<dbReference type="EMBL" id="GBRH01174817">
    <property type="protein sequence ID" value="JAE23079.1"/>
    <property type="molecule type" value="Transcribed_RNA"/>
</dbReference>
<evidence type="ECO:0000313" key="1">
    <source>
        <dbReference type="EMBL" id="JAE23079.1"/>
    </source>
</evidence>
<reference evidence="1" key="1">
    <citation type="submission" date="2014-09" db="EMBL/GenBank/DDBJ databases">
        <authorList>
            <person name="Magalhaes I.L.F."/>
            <person name="Oliveira U."/>
            <person name="Santos F.R."/>
            <person name="Vidigal T.H.D.A."/>
            <person name="Brescovit A.D."/>
            <person name="Santos A.J."/>
        </authorList>
    </citation>
    <scope>NUCLEOTIDE SEQUENCE</scope>
    <source>
        <tissue evidence="1">Shoot tissue taken approximately 20 cm above the soil surface</tissue>
    </source>
</reference>
<protein>
    <submittedName>
        <fullName evidence="1">Uncharacterized protein</fullName>
    </submittedName>
</protein>
<proteinExistence type="predicted"/>
<name>A0A0A9GI15_ARUDO</name>
<accession>A0A0A9GI15</accession>
<organism evidence="1">
    <name type="scientific">Arundo donax</name>
    <name type="common">Giant reed</name>
    <name type="synonym">Donax arundinaceus</name>
    <dbReference type="NCBI Taxonomy" id="35708"/>
    <lineage>
        <taxon>Eukaryota</taxon>
        <taxon>Viridiplantae</taxon>
        <taxon>Streptophyta</taxon>
        <taxon>Embryophyta</taxon>
        <taxon>Tracheophyta</taxon>
        <taxon>Spermatophyta</taxon>
        <taxon>Magnoliopsida</taxon>
        <taxon>Liliopsida</taxon>
        <taxon>Poales</taxon>
        <taxon>Poaceae</taxon>
        <taxon>PACMAD clade</taxon>
        <taxon>Arundinoideae</taxon>
        <taxon>Arundineae</taxon>
        <taxon>Arundo</taxon>
    </lineage>
</organism>
<reference evidence="1" key="2">
    <citation type="journal article" date="2015" name="Data Brief">
        <title>Shoot transcriptome of the giant reed, Arundo donax.</title>
        <authorList>
            <person name="Barrero R.A."/>
            <person name="Guerrero F.D."/>
            <person name="Moolhuijzen P."/>
            <person name="Goolsby J.A."/>
            <person name="Tidwell J."/>
            <person name="Bellgard S.E."/>
            <person name="Bellgard M.I."/>
        </authorList>
    </citation>
    <scope>NUCLEOTIDE SEQUENCE</scope>
    <source>
        <tissue evidence="1">Shoot tissue taken approximately 20 cm above the soil surface</tissue>
    </source>
</reference>
<dbReference type="AlphaFoldDB" id="A0A0A9GI15"/>